<keyword evidence="2" id="KW-1185">Reference proteome</keyword>
<organism evidence="1 2">
    <name type="scientific">Chaetomium strumarium</name>
    <dbReference type="NCBI Taxonomy" id="1170767"/>
    <lineage>
        <taxon>Eukaryota</taxon>
        <taxon>Fungi</taxon>
        <taxon>Dikarya</taxon>
        <taxon>Ascomycota</taxon>
        <taxon>Pezizomycotina</taxon>
        <taxon>Sordariomycetes</taxon>
        <taxon>Sordariomycetidae</taxon>
        <taxon>Sordariales</taxon>
        <taxon>Chaetomiaceae</taxon>
        <taxon>Chaetomium</taxon>
    </lineage>
</organism>
<evidence type="ECO:0000313" key="2">
    <source>
        <dbReference type="Proteomes" id="UP001273166"/>
    </source>
</evidence>
<name>A0AAJ0M4S4_9PEZI</name>
<dbReference type="AlphaFoldDB" id="A0AAJ0M4S4"/>
<reference evidence="1" key="1">
    <citation type="journal article" date="2023" name="Mol. Phylogenet. Evol.">
        <title>Genome-scale phylogeny and comparative genomics of the fungal order Sordariales.</title>
        <authorList>
            <person name="Hensen N."/>
            <person name="Bonometti L."/>
            <person name="Westerberg I."/>
            <person name="Brannstrom I.O."/>
            <person name="Guillou S."/>
            <person name="Cros-Aarteil S."/>
            <person name="Calhoun S."/>
            <person name="Haridas S."/>
            <person name="Kuo A."/>
            <person name="Mondo S."/>
            <person name="Pangilinan J."/>
            <person name="Riley R."/>
            <person name="LaButti K."/>
            <person name="Andreopoulos B."/>
            <person name="Lipzen A."/>
            <person name="Chen C."/>
            <person name="Yan M."/>
            <person name="Daum C."/>
            <person name="Ng V."/>
            <person name="Clum A."/>
            <person name="Steindorff A."/>
            <person name="Ohm R.A."/>
            <person name="Martin F."/>
            <person name="Silar P."/>
            <person name="Natvig D.O."/>
            <person name="Lalanne C."/>
            <person name="Gautier V."/>
            <person name="Ament-Velasquez S.L."/>
            <person name="Kruys A."/>
            <person name="Hutchinson M.I."/>
            <person name="Powell A.J."/>
            <person name="Barry K."/>
            <person name="Miller A.N."/>
            <person name="Grigoriev I.V."/>
            <person name="Debuchy R."/>
            <person name="Gladieux P."/>
            <person name="Hiltunen Thoren M."/>
            <person name="Johannesson H."/>
        </authorList>
    </citation>
    <scope>NUCLEOTIDE SEQUENCE</scope>
    <source>
        <strain evidence="1">CBS 333.67</strain>
    </source>
</reference>
<comment type="caution">
    <text evidence="1">The sequence shown here is derived from an EMBL/GenBank/DDBJ whole genome shotgun (WGS) entry which is preliminary data.</text>
</comment>
<reference evidence="1" key="2">
    <citation type="submission" date="2023-06" db="EMBL/GenBank/DDBJ databases">
        <authorList>
            <consortium name="Lawrence Berkeley National Laboratory"/>
            <person name="Mondo S.J."/>
            <person name="Hensen N."/>
            <person name="Bonometti L."/>
            <person name="Westerberg I."/>
            <person name="Brannstrom I.O."/>
            <person name="Guillou S."/>
            <person name="Cros-Aarteil S."/>
            <person name="Calhoun S."/>
            <person name="Haridas S."/>
            <person name="Kuo A."/>
            <person name="Pangilinan J."/>
            <person name="Riley R."/>
            <person name="Labutti K."/>
            <person name="Andreopoulos B."/>
            <person name="Lipzen A."/>
            <person name="Chen C."/>
            <person name="Yanf M."/>
            <person name="Daum C."/>
            <person name="Ng V."/>
            <person name="Clum A."/>
            <person name="Steindorff A."/>
            <person name="Ohm R."/>
            <person name="Martin F."/>
            <person name="Silar P."/>
            <person name="Natvig D."/>
            <person name="Lalanne C."/>
            <person name="Gautier V."/>
            <person name="Ament-Velasquez S.L."/>
            <person name="Kruys A."/>
            <person name="Hutchinson M.I."/>
            <person name="Powell A.J."/>
            <person name="Barry K."/>
            <person name="Miller A.N."/>
            <person name="Grigoriev I.V."/>
            <person name="Debuchy R."/>
            <person name="Gladieux P."/>
            <person name="Thoren M.H."/>
            <person name="Johannesson H."/>
        </authorList>
    </citation>
    <scope>NUCLEOTIDE SEQUENCE</scope>
    <source>
        <strain evidence="1">CBS 333.67</strain>
    </source>
</reference>
<dbReference type="GeneID" id="87886612"/>
<dbReference type="RefSeq" id="XP_062724798.1">
    <property type="nucleotide sequence ID" value="XM_062867783.1"/>
</dbReference>
<accession>A0AAJ0M4S4</accession>
<sequence length="196" mass="21362">MLYQGRQSARPTSIRQTTLDLQLTCCVAAVSQAEGQPRSLHYGIVNQKSKAALTTYVVTYLTPAKASLFRERTKWTEGETKSSHWGSFRWVHNISDKINVSARTAQQNQSSILLYHNTEECAGPLAPGLRGKLGSDRDVLTLEDSTTVSQAQSGRSALHRDKSVAYVREGDSGAAVLLDETLAVCKATTLGLELPP</sequence>
<proteinExistence type="predicted"/>
<dbReference type="Proteomes" id="UP001273166">
    <property type="component" value="Unassembled WGS sequence"/>
</dbReference>
<dbReference type="EMBL" id="JAUDZG010000002">
    <property type="protein sequence ID" value="KAK3309018.1"/>
    <property type="molecule type" value="Genomic_DNA"/>
</dbReference>
<evidence type="ECO:0000313" key="1">
    <source>
        <dbReference type="EMBL" id="KAK3309018.1"/>
    </source>
</evidence>
<protein>
    <submittedName>
        <fullName evidence="1">Uncharacterized protein</fullName>
    </submittedName>
</protein>
<gene>
    <name evidence="1" type="ORF">B0T15DRAFT_509416</name>
</gene>